<keyword evidence="1" id="KW-0620">Polyamine biosynthesis</keyword>
<organism evidence="2 3">
    <name type="scientific">Deefgea piscis</name>
    <dbReference type="NCBI Taxonomy" id="2739061"/>
    <lineage>
        <taxon>Bacteria</taxon>
        <taxon>Pseudomonadati</taxon>
        <taxon>Pseudomonadota</taxon>
        <taxon>Betaproteobacteria</taxon>
        <taxon>Neisseriales</taxon>
        <taxon>Chitinibacteraceae</taxon>
        <taxon>Deefgea</taxon>
    </lineage>
</organism>
<dbReference type="EMBL" id="CP054143">
    <property type="protein sequence ID" value="QKJ67917.1"/>
    <property type="molecule type" value="Genomic_DNA"/>
</dbReference>
<name>A0A6M8T1Q8_9NEIS</name>
<dbReference type="GO" id="GO:0006596">
    <property type="term" value="P:polyamine biosynthetic process"/>
    <property type="evidence" value="ECO:0007669"/>
    <property type="project" value="UniProtKB-KW"/>
</dbReference>
<keyword evidence="3" id="KW-1185">Reference proteome</keyword>
<dbReference type="PANTHER" id="PTHR43317">
    <property type="entry name" value="THERMOSPERMINE SYNTHASE ACAULIS5"/>
    <property type="match status" value="1"/>
</dbReference>
<dbReference type="InterPro" id="IPR029063">
    <property type="entry name" value="SAM-dependent_MTases_sf"/>
</dbReference>
<gene>
    <name evidence="2" type="ORF">HQN60_14960</name>
</gene>
<dbReference type="Pfam" id="PF01564">
    <property type="entry name" value="Spermine_synth"/>
    <property type="match status" value="1"/>
</dbReference>
<protein>
    <submittedName>
        <fullName evidence="2">Fused MFS/spermidine synthase</fullName>
    </submittedName>
</protein>
<dbReference type="SUPFAM" id="SSF53335">
    <property type="entry name" value="S-adenosyl-L-methionine-dependent methyltransferases"/>
    <property type="match status" value="1"/>
</dbReference>
<dbReference type="Gene3D" id="3.40.50.150">
    <property type="entry name" value="Vaccinia Virus protein VP39"/>
    <property type="match status" value="1"/>
</dbReference>
<reference evidence="2 3" key="1">
    <citation type="submission" date="2020-05" db="EMBL/GenBank/DDBJ databases">
        <title>Complete genome sequence of Deefgea sp. D17.</title>
        <authorList>
            <person name="Bae J.-W."/>
            <person name="Han J.E."/>
        </authorList>
    </citation>
    <scope>NUCLEOTIDE SEQUENCE [LARGE SCALE GENOMIC DNA]</scope>
    <source>
        <strain evidence="2 3">D17</strain>
    </source>
</reference>
<accession>A0A6M8T1Q8</accession>
<dbReference type="NCBIfam" id="NF037959">
    <property type="entry name" value="MFS_SpdSyn"/>
    <property type="match status" value="1"/>
</dbReference>
<proteinExistence type="predicted"/>
<sequence length="270" mass="29544">MTKQPSPSFADLFAETLSGKPFVYEEGDEVSLMFDLTTVQSRMKRQTPQDLILGYTRSMIAFCLLQANTQHIGMIGLGGGSLAKYCHHYLPDCTIKVAEIDADVIALRDRFAIPNDCARLKIDCVDGAAWLKRQSAFDSLLVDAYSQSGMPESLATAQFFDDCRAALADQGVLVVNLWGSDARFDSYYQRIRTVFDGAAIAIGADGCANRIVLAMNGGKFPPNSRAIMQRAQALSKTHSVDLPALARRIERALRHPDGLEPANRHIEAAG</sequence>
<dbReference type="AlphaFoldDB" id="A0A6M8T1Q8"/>
<dbReference type="KEGG" id="dee:HQN60_14960"/>
<dbReference type="PANTHER" id="PTHR43317:SF11">
    <property type="entry name" value="POLYAMINE AMINOPROPYLTRANSFERASE 2"/>
    <property type="match status" value="1"/>
</dbReference>
<dbReference type="RefSeq" id="WP_173534418.1">
    <property type="nucleotide sequence ID" value="NZ_CP054143.1"/>
</dbReference>
<dbReference type="Proteomes" id="UP000504844">
    <property type="component" value="Chromosome"/>
</dbReference>
<evidence type="ECO:0000313" key="3">
    <source>
        <dbReference type="Proteomes" id="UP000504844"/>
    </source>
</evidence>
<evidence type="ECO:0000313" key="2">
    <source>
        <dbReference type="EMBL" id="QKJ67917.1"/>
    </source>
</evidence>
<evidence type="ECO:0000256" key="1">
    <source>
        <dbReference type="ARBA" id="ARBA00023115"/>
    </source>
</evidence>